<dbReference type="RefSeq" id="WP_146298469.1">
    <property type="nucleotide sequence ID" value="NZ_CP042301.2"/>
</dbReference>
<sequence>MLRSLVEMLAGLDAQRAARRFRRAVIDFAFAGAALVLGLGFLVAAAFLFVVERYGPLYTTTGFGIGFIVLAGLILIVHRMIVGIQARRRAEEKRAEQVKSFATTAALAALPAIVRSSGVVGQVVIPLVAIAAYAIYRENVDSDEDLDTDPDETL</sequence>
<dbReference type="EMBL" id="CP042301">
    <property type="protein sequence ID" value="QDY99815.1"/>
    <property type="molecule type" value="Genomic_DNA"/>
</dbReference>
<evidence type="ECO:0000256" key="1">
    <source>
        <dbReference type="SAM" id="Phobius"/>
    </source>
</evidence>
<protein>
    <recommendedName>
        <fullName evidence="4">Phage holin family protein</fullName>
    </recommendedName>
</protein>
<organism evidence="2 3">
    <name type="scientific">Nitratireductor mangrovi</name>
    <dbReference type="NCBI Taxonomy" id="2599600"/>
    <lineage>
        <taxon>Bacteria</taxon>
        <taxon>Pseudomonadati</taxon>
        <taxon>Pseudomonadota</taxon>
        <taxon>Alphaproteobacteria</taxon>
        <taxon>Hyphomicrobiales</taxon>
        <taxon>Phyllobacteriaceae</taxon>
        <taxon>Nitratireductor</taxon>
    </lineage>
</organism>
<feature type="transmembrane region" description="Helical" evidence="1">
    <location>
        <begin position="57"/>
        <end position="77"/>
    </location>
</feature>
<evidence type="ECO:0000313" key="2">
    <source>
        <dbReference type="EMBL" id="QDY99815.1"/>
    </source>
</evidence>
<keyword evidence="3" id="KW-1185">Reference proteome</keyword>
<accession>A0A5B8KW66</accession>
<dbReference type="KEGG" id="niy:FQ775_05180"/>
<evidence type="ECO:0008006" key="4">
    <source>
        <dbReference type="Google" id="ProtNLM"/>
    </source>
</evidence>
<evidence type="ECO:0000313" key="3">
    <source>
        <dbReference type="Proteomes" id="UP000321389"/>
    </source>
</evidence>
<name>A0A5B8KW66_9HYPH</name>
<proteinExistence type="predicted"/>
<feature type="transmembrane region" description="Helical" evidence="1">
    <location>
        <begin position="120"/>
        <end position="136"/>
    </location>
</feature>
<dbReference type="OrthoDB" id="8098681at2"/>
<keyword evidence="1" id="KW-1133">Transmembrane helix</keyword>
<feature type="transmembrane region" description="Helical" evidence="1">
    <location>
        <begin position="25"/>
        <end position="51"/>
    </location>
</feature>
<reference evidence="2" key="1">
    <citation type="submission" date="2020-04" db="EMBL/GenBank/DDBJ databases">
        <title>Nitratireductor sp. nov. isolated from mangrove soil.</title>
        <authorList>
            <person name="Ye Y."/>
        </authorList>
    </citation>
    <scope>NUCLEOTIDE SEQUENCE</scope>
    <source>
        <strain evidence="2">SY7</strain>
    </source>
</reference>
<keyword evidence="1" id="KW-0472">Membrane</keyword>
<gene>
    <name evidence="2" type="ORF">FQ775_05180</name>
</gene>
<dbReference type="Proteomes" id="UP000321389">
    <property type="component" value="Chromosome"/>
</dbReference>
<keyword evidence="1" id="KW-0812">Transmembrane</keyword>
<dbReference type="AlphaFoldDB" id="A0A5B8KW66"/>